<gene>
    <name evidence="2" type="ORF">NUU61_000985</name>
</gene>
<keyword evidence="3" id="KW-1185">Reference proteome</keyword>
<dbReference type="Proteomes" id="UP001141434">
    <property type="component" value="Unassembled WGS sequence"/>
</dbReference>
<protein>
    <submittedName>
        <fullName evidence="2">Uncharacterized protein</fullName>
    </submittedName>
</protein>
<comment type="caution">
    <text evidence="2">The sequence shown here is derived from an EMBL/GenBank/DDBJ whole genome shotgun (WGS) entry which is preliminary data.</text>
</comment>
<evidence type="ECO:0000256" key="1">
    <source>
        <dbReference type="SAM" id="Phobius"/>
    </source>
</evidence>
<keyword evidence="1" id="KW-1133">Transmembrane helix</keyword>
<dbReference type="EMBL" id="JAPMSZ010000001">
    <property type="protein sequence ID" value="KAJ5115226.1"/>
    <property type="molecule type" value="Genomic_DNA"/>
</dbReference>
<sequence>MSLSNTLSAASTLIGYIGTEVATTDCFNRVLWPQRSYNNFSLRNAWIPALLMPLGGPLYTAALKTVDTFLRNGLFLRPNLGNMLGTAFFPDSGMHYHLYEDGVRSREAQVRNGIWVQVLQEMPMIAERMEKKVEGQVEDGSQKRGHIRQLTPVNHLILSPARAEKPPPNVRMRRFSIDQDIGAVTLRTIVAIITTEITGVSVAIAVAVIWRSAFMVLWLVPLVLKLITTTQTSGETPTTTNFLITSGQGFHIIEGPPHIVLQFFRHYGHPRRSQWNERVQIAVVFAFGLNFPVGLVVSIMCMPTTLQCVWTGYVLYATLAIGRAYTDPA</sequence>
<keyword evidence="1" id="KW-0472">Membrane</keyword>
<reference evidence="2" key="1">
    <citation type="submission" date="2022-11" db="EMBL/GenBank/DDBJ databases">
        <authorList>
            <person name="Petersen C."/>
        </authorList>
    </citation>
    <scope>NUCLEOTIDE SEQUENCE</scope>
    <source>
        <strain evidence="2">IBT 34128</strain>
    </source>
</reference>
<evidence type="ECO:0000313" key="2">
    <source>
        <dbReference type="EMBL" id="KAJ5115226.1"/>
    </source>
</evidence>
<keyword evidence="1" id="KW-0812">Transmembrane</keyword>
<dbReference type="AlphaFoldDB" id="A0A9W9GAM4"/>
<name>A0A9W9GAM4_9EURO</name>
<organism evidence="2 3">
    <name type="scientific">Penicillium alfredii</name>
    <dbReference type="NCBI Taxonomy" id="1506179"/>
    <lineage>
        <taxon>Eukaryota</taxon>
        <taxon>Fungi</taxon>
        <taxon>Dikarya</taxon>
        <taxon>Ascomycota</taxon>
        <taxon>Pezizomycotina</taxon>
        <taxon>Eurotiomycetes</taxon>
        <taxon>Eurotiomycetidae</taxon>
        <taxon>Eurotiales</taxon>
        <taxon>Aspergillaceae</taxon>
        <taxon>Penicillium</taxon>
    </lineage>
</organism>
<evidence type="ECO:0000313" key="3">
    <source>
        <dbReference type="Proteomes" id="UP001141434"/>
    </source>
</evidence>
<dbReference type="OrthoDB" id="4366176at2759"/>
<reference evidence="2" key="2">
    <citation type="journal article" date="2023" name="IMA Fungus">
        <title>Comparative genomic study of the Penicillium genus elucidates a diverse pangenome and 15 lateral gene transfer events.</title>
        <authorList>
            <person name="Petersen C."/>
            <person name="Sorensen T."/>
            <person name="Nielsen M.R."/>
            <person name="Sondergaard T.E."/>
            <person name="Sorensen J.L."/>
            <person name="Fitzpatrick D.A."/>
            <person name="Frisvad J.C."/>
            <person name="Nielsen K.L."/>
        </authorList>
    </citation>
    <scope>NUCLEOTIDE SEQUENCE</scope>
    <source>
        <strain evidence="2">IBT 34128</strain>
    </source>
</reference>
<dbReference type="RefSeq" id="XP_056516417.1">
    <property type="nucleotide sequence ID" value="XM_056651567.1"/>
</dbReference>
<accession>A0A9W9GAM4</accession>
<dbReference type="GeneID" id="81390735"/>
<feature type="transmembrane region" description="Helical" evidence="1">
    <location>
        <begin position="281"/>
        <end position="300"/>
    </location>
</feature>
<proteinExistence type="predicted"/>